<keyword evidence="9" id="KW-1185">Reference proteome</keyword>
<dbReference type="SUPFAM" id="SSF56300">
    <property type="entry name" value="Metallo-dependent phosphatases"/>
    <property type="match status" value="1"/>
</dbReference>
<dbReference type="InterPro" id="IPR029052">
    <property type="entry name" value="Metallo-depent_PP-like"/>
</dbReference>
<dbReference type="InterPro" id="IPR047129">
    <property type="entry name" value="PPA2-like"/>
</dbReference>
<evidence type="ECO:0000256" key="1">
    <source>
        <dbReference type="ARBA" id="ARBA00001936"/>
    </source>
</evidence>
<dbReference type="PANTHER" id="PTHR45619">
    <property type="entry name" value="SERINE/THREONINE-PROTEIN PHOSPHATASE PP2A-RELATED"/>
    <property type="match status" value="1"/>
</dbReference>
<dbReference type="Gene3D" id="3.60.21.10">
    <property type="match status" value="1"/>
</dbReference>
<keyword evidence="6" id="KW-0464">Manganese</keyword>
<keyword evidence="4" id="KW-0378">Hydrolase</keyword>
<feature type="domain" description="Serine/threonine specific protein phosphatases" evidence="7">
    <location>
        <begin position="10"/>
        <end position="259"/>
    </location>
</feature>
<dbReference type="STRING" id="37293.ENSANAP00000039594"/>
<comment type="cofactor">
    <cofactor evidence="1">
        <name>Mn(2+)</name>
        <dbReference type="ChEBI" id="CHEBI:29035"/>
    </cofactor>
</comment>
<evidence type="ECO:0000313" key="8">
    <source>
        <dbReference type="Ensembl" id="ENSANAP00000039594.1"/>
    </source>
</evidence>
<dbReference type="Pfam" id="PF00149">
    <property type="entry name" value="Metallophos"/>
    <property type="match status" value="1"/>
</dbReference>
<sequence length="268" mass="30965">DEVFSKELDQWIKQLNHLCKEAKEILTKESITVSGDKHGQFHDLMELFRKLPDNTNYLFTGDYIDRGYYSIEIVMLLPALKVSYHECITILPRNNESRQITQVYGSYDECLRKYGNKYYTDLFFFFQRQDLLDRLPLTALMDGQLFCLHGGLLPSVNTLPHEGPMGDLLYSDPDDCGGWGAGCTFGQDISETFNHANGLRLVSRAHQLVMVGYNWCHDWNVVAAIFSTPNYCYHCDKHAEIMELHDTLKHSPHRGKPHVTRCTPDYFL</sequence>
<evidence type="ECO:0000256" key="2">
    <source>
        <dbReference type="ARBA" id="ARBA00013081"/>
    </source>
</evidence>
<evidence type="ECO:0000256" key="6">
    <source>
        <dbReference type="ARBA" id="ARBA00023211"/>
    </source>
</evidence>
<dbReference type="Proteomes" id="UP000233020">
    <property type="component" value="Unplaced"/>
</dbReference>
<accession>A0A2K5F290</accession>
<evidence type="ECO:0000256" key="4">
    <source>
        <dbReference type="ARBA" id="ARBA00022801"/>
    </source>
</evidence>
<reference evidence="8" key="2">
    <citation type="submission" date="2025-09" db="UniProtKB">
        <authorList>
            <consortium name="Ensembl"/>
        </authorList>
    </citation>
    <scope>IDENTIFICATION</scope>
</reference>
<proteinExistence type="predicted"/>
<keyword evidence="3" id="KW-0479">Metal-binding</keyword>
<dbReference type="GeneTree" id="ENSGT00550000074618"/>
<keyword evidence="5" id="KW-0904">Protein phosphatase</keyword>
<dbReference type="Ensembl" id="ENSANAT00000057695.1">
    <property type="protein sequence ID" value="ENSANAP00000039594.1"/>
    <property type="gene ID" value="ENSANAG00000037167.1"/>
</dbReference>
<evidence type="ECO:0000313" key="9">
    <source>
        <dbReference type="Proteomes" id="UP000233020"/>
    </source>
</evidence>
<protein>
    <recommendedName>
        <fullName evidence="2">protein-serine/threonine phosphatase</fullName>
        <ecNumber evidence="2">3.1.3.16</ecNumber>
    </recommendedName>
</protein>
<dbReference type="GO" id="GO:0004722">
    <property type="term" value="F:protein serine/threonine phosphatase activity"/>
    <property type="evidence" value="ECO:0007669"/>
    <property type="project" value="UniProtKB-EC"/>
</dbReference>
<evidence type="ECO:0000259" key="7">
    <source>
        <dbReference type="SMART" id="SM00156"/>
    </source>
</evidence>
<dbReference type="InterPro" id="IPR004843">
    <property type="entry name" value="Calcineurin-like_PHP"/>
</dbReference>
<dbReference type="AlphaFoldDB" id="A0A2K5F290"/>
<reference evidence="8" key="1">
    <citation type="submission" date="2025-08" db="UniProtKB">
        <authorList>
            <consortium name="Ensembl"/>
        </authorList>
    </citation>
    <scope>IDENTIFICATION</scope>
</reference>
<evidence type="ECO:0000256" key="5">
    <source>
        <dbReference type="ARBA" id="ARBA00022912"/>
    </source>
</evidence>
<dbReference type="SMART" id="SM00156">
    <property type="entry name" value="PP2Ac"/>
    <property type="match status" value="1"/>
</dbReference>
<dbReference type="EC" id="3.1.3.16" evidence="2"/>
<dbReference type="PRINTS" id="PR00114">
    <property type="entry name" value="STPHPHTASE"/>
</dbReference>
<evidence type="ECO:0000256" key="3">
    <source>
        <dbReference type="ARBA" id="ARBA00022723"/>
    </source>
</evidence>
<name>A0A2K5F290_AOTNA</name>
<dbReference type="InterPro" id="IPR006186">
    <property type="entry name" value="Ser/Thr-sp_prot-phosphatase"/>
</dbReference>
<dbReference type="GO" id="GO:0046872">
    <property type="term" value="F:metal ion binding"/>
    <property type="evidence" value="ECO:0007669"/>
    <property type="project" value="UniProtKB-KW"/>
</dbReference>
<organism evidence="8 9">
    <name type="scientific">Aotus nancymaae</name>
    <name type="common">Ma's night monkey</name>
    <dbReference type="NCBI Taxonomy" id="37293"/>
    <lineage>
        <taxon>Eukaryota</taxon>
        <taxon>Metazoa</taxon>
        <taxon>Chordata</taxon>
        <taxon>Craniata</taxon>
        <taxon>Vertebrata</taxon>
        <taxon>Euteleostomi</taxon>
        <taxon>Mammalia</taxon>
        <taxon>Eutheria</taxon>
        <taxon>Euarchontoglires</taxon>
        <taxon>Primates</taxon>
        <taxon>Haplorrhini</taxon>
        <taxon>Platyrrhini</taxon>
        <taxon>Aotidae</taxon>
        <taxon>Aotus</taxon>
    </lineage>
</organism>